<dbReference type="InterPro" id="IPR012899">
    <property type="entry name" value="LTXXQ"/>
</dbReference>
<sequence>MKPFSQTLIRAVSAAVLLAPLAVAAPALAAEQAPQATAGKATHAMKKQESRVETRIATLHKELRITPAQEAQWNAVAQIMRDDVKTHDDLVAAKHAKAATMSATDDLNAYAEIAQAHADGVKKLAAAFQTLYASMSDSQKKLTDEVFRAHKRRMRAKMHQQQPAAGAQ</sequence>
<dbReference type="AlphaFoldDB" id="A0A1J5SJS6"/>
<comment type="caution">
    <text evidence="1">The sequence shown here is derived from an EMBL/GenBank/DDBJ whole genome shotgun (WGS) entry which is preliminary data.</text>
</comment>
<dbReference type="Pfam" id="PF07813">
    <property type="entry name" value="LTXXQ"/>
    <property type="match status" value="1"/>
</dbReference>
<dbReference type="EMBL" id="MLJW01000096">
    <property type="protein sequence ID" value="OIR00366.1"/>
    <property type="molecule type" value="Genomic_DNA"/>
</dbReference>
<evidence type="ECO:0000313" key="1">
    <source>
        <dbReference type="EMBL" id="OIR00366.1"/>
    </source>
</evidence>
<name>A0A1J5SJS6_9ZZZZ</name>
<reference evidence="1" key="1">
    <citation type="submission" date="2016-10" db="EMBL/GenBank/DDBJ databases">
        <title>Sequence of Gallionella enrichment culture.</title>
        <authorList>
            <person name="Poehlein A."/>
            <person name="Muehling M."/>
            <person name="Daniel R."/>
        </authorList>
    </citation>
    <scope>NUCLEOTIDE SEQUENCE</scope>
</reference>
<proteinExistence type="predicted"/>
<protein>
    <recommendedName>
        <fullName evidence="2">LTXXQ motif family protein</fullName>
    </recommendedName>
</protein>
<gene>
    <name evidence="1" type="ORF">GALL_176190</name>
</gene>
<evidence type="ECO:0008006" key="2">
    <source>
        <dbReference type="Google" id="ProtNLM"/>
    </source>
</evidence>
<dbReference type="GO" id="GO:0042597">
    <property type="term" value="C:periplasmic space"/>
    <property type="evidence" value="ECO:0007669"/>
    <property type="project" value="InterPro"/>
</dbReference>
<organism evidence="1">
    <name type="scientific">mine drainage metagenome</name>
    <dbReference type="NCBI Taxonomy" id="410659"/>
    <lineage>
        <taxon>unclassified sequences</taxon>
        <taxon>metagenomes</taxon>
        <taxon>ecological metagenomes</taxon>
    </lineage>
</organism>
<accession>A0A1J5SJS6</accession>